<dbReference type="InterPro" id="IPR052728">
    <property type="entry name" value="O2_lipid_transport_reg"/>
</dbReference>
<name>A0A4Y2LNC3_ARAVE</name>
<dbReference type="AlphaFoldDB" id="A0A4Y2LNC3"/>
<keyword evidence="1" id="KW-0732">Signal</keyword>
<feature type="domain" description="Nose resistant-to-fluoxetine protein N-terminal" evidence="2">
    <location>
        <begin position="90"/>
        <end position="216"/>
    </location>
</feature>
<feature type="signal peptide" evidence="1">
    <location>
        <begin position="1"/>
        <end position="24"/>
    </location>
</feature>
<protein>
    <recommendedName>
        <fullName evidence="2">Nose resistant-to-fluoxetine protein N-terminal domain-containing protein</fullName>
    </recommendedName>
</protein>
<dbReference type="EMBL" id="BGPR01006127">
    <property type="protein sequence ID" value="GBN16291.1"/>
    <property type="molecule type" value="Genomic_DNA"/>
</dbReference>
<evidence type="ECO:0000256" key="1">
    <source>
        <dbReference type="SAM" id="SignalP"/>
    </source>
</evidence>
<dbReference type="SMART" id="SM00703">
    <property type="entry name" value="NRF"/>
    <property type="match status" value="1"/>
</dbReference>
<gene>
    <name evidence="5" type="ORF">AVEN_219848_1</name>
    <name evidence="3" type="ORF">AVEN_44273_1</name>
    <name evidence="4" type="ORF">AVEN_75186_1</name>
</gene>
<dbReference type="PANTHER" id="PTHR11161">
    <property type="entry name" value="O-ACYLTRANSFERASE"/>
    <property type="match status" value="1"/>
</dbReference>
<dbReference type="EMBL" id="BGPR01006126">
    <property type="protein sequence ID" value="GBN16285.1"/>
    <property type="molecule type" value="Genomic_DNA"/>
</dbReference>
<keyword evidence="6" id="KW-1185">Reference proteome</keyword>
<evidence type="ECO:0000313" key="3">
    <source>
        <dbReference type="EMBL" id="GBN16285.1"/>
    </source>
</evidence>
<accession>A0A4Y2LNC3</accession>
<dbReference type="Proteomes" id="UP000499080">
    <property type="component" value="Unassembled WGS sequence"/>
</dbReference>
<dbReference type="Pfam" id="PF20146">
    <property type="entry name" value="NRF"/>
    <property type="match status" value="1"/>
</dbReference>
<evidence type="ECO:0000259" key="2">
    <source>
        <dbReference type="SMART" id="SM00703"/>
    </source>
</evidence>
<proteinExistence type="predicted"/>
<comment type="caution">
    <text evidence="4">The sequence shown here is derived from an EMBL/GenBank/DDBJ whole genome shotgun (WGS) entry which is preliminary data.</text>
</comment>
<sequence>MDWNMKKFIICLGFVLFSSSCVFSQEFEVDHPSQSYNFVKLVNNYAEHISTSESLKSVSDEEKEFLSGITDIVPNELKTKLLKLFFQLSSSKCLQDLMYVAQSLKTRSEWSLKMLDSFGKPESGLLIGNLKWIGEYDECLGIKAPRVEYTSIGGFRGRYCTLQIPLTLKNMSLPVSTAVCLPDSCNPNGTIASIFGNIFKDFNLKNFTSDDSMDEVFGNMTLSCKPTTRKLTSGAITVM</sequence>
<dbReference type="EMBL" id="BGPR01006128">
    <property type="protein sequence ID" value="GBN16294.1"/>
    <property type="molecule type" value="Genomic_DNA"/>
</dbReference>
<reference evidence="4 6" key="1">
    <citation type="journal article" date="2019" name="Sci. Rep.">
        <title>Orb-weaving spider Araneus ventricosus genome elucidates the spidroin gene catalogue.</title>
        <authorList>
            <person name="Kono N."/>
            <person name="Nakamura H."/>
            <person name="Ohtoshi R."/>
            <person name="Moran D.A.P."/>
            <person name="Shinohara A."/>
            <person name="Yoshida Y."/>
            <person name="Fujiwara M."/>
            <person name="Mori M."/>
            <person name="Tomita M."/>
            <person name="Arakawa K."/>
        </authorList>
    </citation>
    <scope>NUCLEOTIDE SEQUENCE [LARGE SCALE GENOMIC DNA]</scope>
</reference>
<evidence type="ECO:0000313" key="6">
    <source>
        <dbReference type="Proteomes" id="UP000499080"/>
    </source>
</evidence>
<dbReference type="OrthoDB" id="6434228at2759"/>
<dbReference type="PROSITE" id="PS51257">
    <property type="entry name" value="PROKAR_LIPOPROTEIN"/>
    <property type="match status" value="1"/>
</dbReference>
<feature type="chain" id="PRO_5033458519" description="Nose resistant-to-fluoxetine protein N-terminal domain-containing protein" evidence="1">
    <location>
        <begin position="25"/>
        <end position="239"/>
    </location>
</feature>
<organism evidence="4 6">
    <name type="scientific">Araneus ventricosus</name>
    <name type="common">Orbweaver spider</name>
    <name type="synonym">Epeira ventricosa</name>
    <dbReference type="NCBI Taxonomy" id="182803"/>
    <lineage>
        <taxon>Eukaryota</taxon>
        <taxon>Metazoa</taxon>
        <taxon>Ecdysozoa</taxon>
        <taxon>Arthropoda</taxon>
        <taxon>Chelicerata</taxon>
        <taxon>Arachnida</taxon>
        <taxon>Araneae</taxon>
        <taxon>Araneomorphae</taxon>
        <taxon>Entelegynae</taxon>
        <taxon>Araneoidea</taxon>
        <taxon>Araneidae</taxon>
        <taxon>Araneus</taxon>
    </lineage>
</organism>
<dbReference type="PANTHER" id="PTHR11161:SF0">
    <property type="entry name" value="O-ACYLTRANSFERASE LIKE PROTEIN"/>
    <property type="match status" value="1"/>
</dbReference>
<dbReference type="InterPro" id="IPR006621">
    <property type="entry name" value="Nose-resist-to-fluoxetine_N"/>
</dbReference>
<evidence type="ECO:0000313" key="4">
    <source>
        <dbReference type="EMBL" id="GBN16291.1"/>
    </source>
</evidence>
<evidence type="ECO:0000313" key="5">
    <source>
        <dbReference type="EMBL" id="GBN16294.1"/>
    </source>
</evidence>